<dbReference type="eggNOG" id="KOG2262">
    <property type="taxonomic scope" value="Eukaryota"/>
</dbReference>
<evidence type="ECO:0000256" key="9">
    <source>
        <dbReference type="SAM" id="MobiDB-lite"/>
    </source>
</evidence>
<dbReference type="NCBIfam" id="TIGR00728">
    <property type="entry name" value="OPT_sfam"/>
    <property type="match status" value="1"/>
</dbReference>
<dbReference type="EMBL" id="CH981530">
    <property type="protein sequence ID" value="EDK46448.1"/>
    <property type="molecule type" value="Genomic_DNA"/>
</dbReference>
<gene>
    <name evidence="11" type="ORF">LELG_04629</name>
</gene>
<evidence type="ECO:0000256" key="4">
    <source>
        <dbReference type="ARBA" id="ARBA00022692"/>
    </source>
</evidence>
<evidence type="ECO:0000256" key="6">
    <source>
        <dbReference type="ARBA" id="ARBA00022927"/>
    </source>
</evidence>
<feature type="transmembrane region" description="Helical" evidence="10">
    <location>
        <begin position="701"/>
        <end position="721"/>
    </location>
</feature>
<comment type="subcellular location">
    <subcellularLocation>
        <location evidence="1">Membrane</location>
        <topology evidence="1">Multi-pass membrane protein</topology>
    </subcellularLocation>
</comment>
<dbReference type="OMA" id="ATIMIGC"/>
<feature type="transmembrane region" description="Helical" evidence="10">
    <location>
        <begin position="368"/>
        <end position="388"/>
    </location>
</feature>
<evidence type="ECO:0000256" key="2">
    <source>
        <dbReference type="ARBA" id="ARBA00008807"/>
    </source>
</evidence>
<feature type="transmembrane region" description="Helical" evidence="10">
    <location>
        <begin position="259"/>
        <end position="279"/>
    </location>
</feature>
<keyword evidence="7 10" id="KW-1133">Transmembrane helix</keyword>
<evidence type="ECO:0000256" key="5">
    <source>
        <dbReference type="ARBA" id="ARBA00022856"/>
    </source>
</evidence>
<dbReference type="Proteomes" id="UP000001996">
    <property type="component" value="Unassembled WGS sequence"/>
</dbReference>
<feature type="transmembrane region" description="Helical" evidence="10">
    <location>
        <begin position="820"/>
        <end position="842"/>
    </location>
</feature>
<sequence length="967" mass="109332">MSTEKENRGTIHVTSITSATSHLDIQDHEVNLNALDSNPLSIGDVGTSLTDTQKDFVLRRLHFDALVSFEVLPPQATFIFEKIEQMPVDEAVRILRKAVKEHEDDVNIFDQDVELWRRLVNYHGPQRDDHGGGDASDDDNESGSINANRFGLYRTKEQQGGIVEKIGSIFHTVKEVDEKQTSTGGYDGGHDINDSSDSSDPNSEIGKEDQKHGADYYNIVDWDLQVRLEAVIVAYWSPYPQVRAVTDPFDDPTLPVETIRVYVISIIWMGIGAVINQFFTERYPSIGLGMSVVSIFLYLSGRLYEYIIPKWKFNLFGLSVDLNPGPYSYKEQMLATIMCGVSSGTSYVSTNILMQKSEMFYGNQWVDFGYMFLLTASSQLMGFGLCFMMRKFAVIPVKAVWNQYLPGLKLNRVLCSPEKKTVVNGWKISGFNLFFITFGISFLYFWIPGYLFQALSQFNWMTWIAPDNMNLAIATGSFGGLGINPIPSFDFNVIGTAGFYYPFYSSLISYLGAFVSLFAVVGLYCSNYYNTAYIPINSNYLYTNEGHMYSVTDLVNKDSLFDNEKYQKIGPPFYSAANLVNYGTFFALYPFHFVYEVGTNYRFMWDALKSMCLSIRHRNRSIYDGETDPHSIMMRAYPEVPDWAYISILVISLVLAILCVKVYPAEVPVWGIFFALGINFVFLIPLTTVAARTGFSFGLNVLVELIMGYAVPGNGLALSFVKALGYNIDGQAQNWINDLKQGHYAKIPPRAMFRVQLLSVVLTMFIQLGILLYQINGIPDYCSPTNPQKFFCYGTTTFYNASILWGVIGPKRVFGGLYPMLKWCFLIGFVGGIVCVAFKKLAPRKYTKYFEPSIFLAGFMSWAANNLSYSTGGLYLGFAFMHYVKHKYEAWWQKYSYLLGSGIDAGIAFAGIIIFFAVQYHEVDVNWWGNNVPYEGWDYQLRYAGSKLNATLDAPDGYFGPRKGHYP</sequence>
<keyword evidence="3" id="KW-0813">Transport</keyword>
<comment type="similarity">
    <text evidence="2">Belongs to the oligopeptide OPT transporter family.</text>
</comment>
<evidence type="ECO:0000256" key="1">
    <source>
        <dbReference type="ARBA" id="ARBA00004141"/>
    </source>
</evidence>
<evidence type="ECO:0000313" key="11">
    <source>
        <dbReference type="EMBL" id="EDK46448.1"/>
    </source>
</evidence>
<dbReference type="PANTHER" id="PTHR22601">
    <property type="entry name" value="ISP4 LIKE PROTEIN"/>
    <property type="match status" value="1"/>
</dbReference>
<feature type="transmembrane region" description="Helical" evidence="10">
    <location>
        <begin position="669"/>
        <end position="689"/>
    </location>
</feature>
<dbReference type="FunCoup" id="A5E4U0">
    <property type="interactions" value="20"/>
</dbReference>
<evidence type="ECO:0000256" key="10">
    <source>
        <dbReference type="SAM" id="Phobius"/>
    </source>
</evidence>
<feature type="transmembrane region" description="Helical" evidence="10">
    <location>
        <begin position="286"/>
        <end position="304"/>
    </location>
</feature>
<evidence type="ECO:0000256" key="7">
    <source>
        <dbReference type="ARBA" id="ARBA00022989"/>
    </source>
</evidence>
<feature type="transmembrane region" description="Helical" evidence="10">
    <location>
        <begin position="507"/>
        <end position="525"/>
    </location>
</feature>
<keyword evidence="8 10" id="KW-0472">Membrane</keyword>
<name>A5E4U0_LODEL</name>
<dbReference type="NCBIfam" id="TIGR00727">
    <property type="entry name" value="ISP4_OPT"/>
    <property type="match status" value="1"/>
</dbReference>
<feature type="transmembrane region" description="Helical" evidence="10">
    <location>
        <begin position="790"/>
        <end position="808"/>
    </location>
</feature>
<feature type="region of interest" description="Disordered" evidence="9">
    <location>
        <begin position="179"/>
        <end position="209"/>
    </location>
</feature>
<reference evidence="11 12" key="1">
    <citation type="journal article" date="2009" name="Nature">
        <title>Evolution of pathogenicity and sexual reproduction in eight Candida genomes.</title>
        <authorList>
            <person name="Butler G."/>
            <person name="Rasmussen M.D."/>
            <person name="Lin M.F."/>
            <person name="Santos M.A."/>
            <person name="Sakthikumar S."/>
            <person name="Munro C.A."/>
            <person name="Rheinbay E."/>
            <person name="Grabherr M."/>
            <person name="Forche A."/>
            <person name="Reedy J.L."/>
            <person name="Agrafioti I."/>
            <person name="Arnaud M.B."/>
            <person name="Bates S."/>
            <person name="Brown A.J."/>
            <person name="Brunke S."/>
            <person name="Costanzo M.C."/>
            <person name="Fitzpatrick D.A."/>
            <person name="de Groot P.W."/>
            <person name="Harris D."/>
            <person name="Hoyer L.L."/>
            <person name="Hube B."/>
            <person name="Klis F.M."/>
            <person name="Kodira C."/>
            <person name="Lennard N."/>
            <person name="Logue M.E."/>
            <person name="Martin R."/>
            <person name="Neiman A.M."/>
            <person name="Nikolaou E."/>
            <person name="Quail M.A."/>
            <person name="Quinn J."/>
            <person name="Santos M.C."/>
            <person name="Schmitzberger F.F."/>
            <person name="Sherlock G."/>
            <person name="Shah P."/>
            <person name="Silverstein K.A."/>
            <person name="Skrzypek M.S."/>
            <person name="Soll D."/>
            <person name="Staggs R."/>
            <person name="Stansfield I."/>
            <person name="Stumpf M.P."/>
            <person name="Sudbery P.E."/>
            <person name="Srikantha T."/>
            <person name="Zeng Q."/>
            <person name="Berman J."/>
            <person name="Berriman M."/>
            <person name="Heitman J."/>
            <person name="Gow N.A."/>
            <person name="Lorenz M.C."/>
            <person name="Birren B.W."/>
            <person name="Kellis M."/>
            <person name="Cuomo C.A."/>
        </authorList>
    </citation>
    <scope>NUCLEOTIDE SEQUENCE [LARGE SCALE GENOMIC DNA]</scope>
    <source>
        <strain evidence="12">ATCC 11503 / BCRC 21390 / CBS 2605 / JCM 1781 / NBRC 1676 / NRRL YB-4239</strain>
    </source>
</reference>
<protein>
    <recommendedName>
        <fullName evidence="13">Oligopeptide transporter 2</fullName>
    </recommendedName>
</protein>
<feature type="region of interest" description="Disordered" evidence="9">
    <location>
        <begin position="124"/>
        <end position="144"/>
    </location>
</feature>
<dbReference type="InterPro" id="IPR004813">
    <property type="entry name" value="OPT"/>
</dbReference>
<keyword evidence="6" id="KW-0653">Protein transport</keyword>
<dbReference type="GO" id="GO:0035673">
    <property type="term" value="F:oligopeptide transmembrane transporter activity"/>
    <property type="evidence" value="ECO:0007669"/>
    <property type="project" value="InterPro"/>
</dbReference>
<dbReference type="GeneID" id="5231119"/>
<keyword evidence="5" id="KW-0571">Peptide transport</keyword>
<proteinExistence type="inferred from homology"/>
<evidence type="ECO:0000256" key="8">
    <source>
        <dbReference type="ARBA" id="ARBA00023136"/>
    </source>
</evidence>
<dbReference type="AlphaFoldDB" id="A5E4U0"/>
<feature type="transmembrane region" description="Helical" evidence="10">
    <location>
        <begin position="428"/>
        <end position="447"/>
    </location>
</feature>
<dbReference type="OrthoDB" id="9986677at2759"/>
<evidence type="ECO:0000313" key="12">
    <source>
        <dbReference type="Proteomes" id="UP000001996"/>
    </source>
</evidence>
<organism evidence="11 12">
    <name type="scientific">Lodderomyces elongisporus (strain ATCC 11503 / CBS 2605 / JCM 1781 / NBRC 1676 / NRRL YB-4239)</name>
    <name type="common">Yeast</name>
    <name type="synonym">Saccharomyces elongisporus</name>
    <dbReference type="NCBI Taxonomy" id="379508"/>
    <lineage>
        <taxon>Eukaryota</taxon>
        <taxon>Fungi</taxon>
        <taxon>Dikarya</taxon>
        <taxon>Ascomycota</taxon>
        <taxon>Saccharomycotina</taxon>
        <taxon>Pichiomycetes</taxon>
        <taxon>Debaryomycetaceae</taxon>
        <taxon>Candida/Lodderomyces clade</taxon>
        <taxon>Lodderomyces</taxon>
    </lineage>
</organism>
<dbReference type="InParanoid" id="A5E4U0"/>
<feature type="transmembrane region" description="Helical" evidence="10">
    <location>
        <begin position="643"/>
        <end position="663"/>
    </location>
</feature>
<feature type="transmembrane region" description="Helical" evidence="10">
    <location>
        <begin position="854"/>
        <end position="883"/>
    </location>
</feature>
<dbReference type="GO" id="GO:0015031">
    <property type="term" value="P:protein transport"/>
    <property type="evidence" value="ECO:0007669"/>
    <property type="project" value="UniProtKB-KW"/>
</dbReference>
<dbReference type="GO" id="GO:0016020">
    <property type="term" value="C:membrane"/>
    <property type="evidence" value="ECO:0007669"/>
    <property type="project" value="UniProtKB-SubCell"/>
</dbReference>
<dbReference type="InterPro" id="IPR004648">
    <property type="entry name" value="Oligpept_transpt"/>
</dbReference>
<feature type="transmembrane region" description="Helical" evidence="10">
    <location>
        <begin position="757"/>
        <end position="778"/>
    </location>
</feature>
<keyword evidence="4 10" id="KW-0812">Transmembrane</keyword>
<dbReference type="Pfam" id="PF03169">
    <property type="entry name" value="OPT"/>
    <property type="match status" value="1"/>
</dbReference>
<dbReference type="HOGENOM" id="CLU_004965_1_0_1"/>
<accession>A5E4U0</accession>
<evidence type="ECO:0000256" key="3">
    <source>
        <dbReference type="ARBA" id="ARBA00022448"/>
    </source>
</evidence>
<keyword evidence="12" id="KW-1185">Reference proteome</keyword>
<evidence type="ECO:0008006" key="13">
    <source>
        <dbReference type="Google" id="ProtNLM"/>
    </source>
</evidence>
<feature type="transmembrane region" description="Helical" evidence="10">
    <location>
        <begin position="895"/>
        <end position="918"/>
    </location>
</feature>
<dbReference type="VEuPathDB" id="FungiDB:LELG_04629"/>
<dbReference type="KEGG" id="lel:PVL30_005365"/>